<evidence type="ECO:0000256" key="22">
    <source>
        <dbReference type="SAM" id="SignalP"/>
    </source>
</evidence>
<feature type="chain" id="PRO_5034901639" description="Monocyte differentiation antigen CD14" evidence="22">
    <location>
        <begin position="19"/>
        <end position="451"/>
    </location>
</feature>
<evidence type="ECO:0000256" key="12">
    <source>
        <dbReference type="ARBA" id="ARBA00022737"/>
    </source>
</evidence>
<keyword evidence="10" id="KW-0336">GPI-anchor</keyword>
<dbReference type="Proteomes" id="UP000694541">
    <property type="component" value="Unplaced"/>
</dbReference>
<keyword evidence="13" id="KW-0391">Immunity</keyword>
<keyword evidence="21" id="KW-1133">Transmembrane helix</keyword>
<evidence type="ECO:0000256" key="5">
    <source>
        <dbReference type="ARBA" id="ARBA00020237"/>
    </source>
</evidence>
<evidence type="ECO:0000256" key="10">
    <source>
        <dbReference type="ARBA" id="ARBA00022622"/>
    </source>
</evidence>
<dbReference type="SMART" id="SM00082">
    <property type="entry name" value="LRRCT"/>
    <property type="match status" value="1"/>
</dbReference>
<dbReference type="SMART" id="SM00369">
    <property type="entry name" value="LRR_TYP"/>
    <property type="match status" value="4"/>
</dbReference>
<dbReference type="InterPro" id="IPR003591">
    <property type="entry name" value="Leu-rich_rpt_typical-subtyp"/>
</dbReference>
<evidence type="ECO:0000313" key="25">
    <source>
        <dbReference type="Proteomes" id="UP000694541"/>
    </source>
</evidence>
<dbReference type="GO" id="GO:0005576">
    <property type="term" value="C:extracellular region"/>
    <property type="evidence" value="ECO:0007669"/>
    <property type="project" value="UniProtKB-SubCell"/>
</dbReference>
<reference evidence="24" key="1">
    <citation type="submission" date="2025-08" db="UniProtKB">
        <authorList>
            <consortium name="Ensembl"/>
        </authorList>
    </citation>
    <scope>IDENTIFICATION</scope>
</reference>
<dbReference type="GO" id="GO:0006954">
    <property type="term" value="P:inflammatory response"/>
    <property type="evidence" value="ECO:0007669"/>
    <property type="project" value="UniProtKB-KW"/>
</dbReference>
<evidence type="ECO:0000256" key="17">
    <source>
        <dbReference type="ARBA" id="ARBA00023180"/>
    </source>
</evidence>
<dbReference type="GO" id="GO:0045121">
    <property type="term" value="C:membrane raft"/>
    <property type="evidence" value="ECO:0007669"/>
    <property type="project" value="UniProtKB-SubCell"/>
</dbReference>
<keyword evidence="14" id="KW-0333">Golgi apparatus</keyword>
<keyword evidence="25" id="KW-1185">Reference proteome</keyword>
<dbReference type="Ensembl" id="ENSANIT00000010680.1">
    <property type="protein sequence ID" value="ENSANIP00000010320.1"/>
    <property type="gene ID" value="ENSANIG00000006990.1"/>
</dbReference>
<comment type="subcellular location">
    <subcellularLocation>
        <location evidence="3">Cell membrane</location>
        <topology evidence="3">Lipid-anchor</topology>
        <topology evidence="3">GPI-anchor</topology>
    </subcellularLocation>
    <subcellularLocation>
        <location evidence="2">Golgi apparatus</location>
    </subcellularLocation>
    <subcellularLocation>
        <location evidence="1">Membrane raft</location>
    </subcellularLocation>
    <subcellularLocation>
        <location evidence="4">Secreted</location>
    </subcellularLocation>
</comment>
<evidence type="ECO:0000256" key="2">
    <source>
        <dbReference type="ARBA" id="ARBA00004555"/>
    </source>
</evidence>
<dbReference type="GO" id="GO:0001819">
    <property type="term" value="P:positive regulation of cytokine production"/>
    <property type="evidence" value="ECO:0007669"/>
    <property type="project" value="TreeGrafter"/>
</dbReference>
<evidence type="ECO:0000256" key="7">
    <source>
        <dbReference type="ARBA" id="ARBA00022525"/>
    </source>
</evidence>
<dbReference type="InterPro" id="IPR016337">
    <property type="entry name" value="Monocyte_diff_Ag_CD14"/>
</dbReference>
<evidence type="ECO:0000256" key="6">
    <source>
        <dbReference type="ARBA" id="ARBA00022475"/>
    </source>
</evidence>
<dbReference type="InterPro" id="IPR032675">
    <property type="entry name" value="LRR_dom_sf"/>
</dbReference>
<dbReference type="GO" id="GO:0046696">
    <property type="term" value="C:lipopolysaccharide receptor complex"/>
    <property type="evidence" value="ECO:0007669"/>
    <property type="project" value="TreeGrafter"/>
</dbReference>
<dbReference type="SUPFAM" id="SSF52058">
    <property type="entry name" value="L domain-like"/>
    <property type="match status" value="1"/>
</dbReference>
<dbReference type="GO" id="GO:0045087">
    <property type="term" value="P:innate immune response"/>
    <property type="evidence" value="ECO:0007669"/>
    <property type="project" value="UniProtKB-KW"/>
</dbReference>
<keyword evidence="8" id="KW-0399">Innate immunity</keyword>
<evidence type="ECO:0000256" key="11">
    <source>
        <dbReference type="ARBA" id="ARBA00022729"/>
    </source>
</evidence>
<evidence type="ECO:0000313" key="24">
    <source>
        <dbReference type="Ensembl" id="ENSANIP00000010320.1"/>
    </source>
</evidence>
<evidence type="ECO:0000256" key="18">
    <source>
        <dbReference type="ARBA" id="ARBA00023198"/>
    </source>
</evidence>
<keyword evidence="19" id="KW-0449">Lipoprotein</keyword>
<evidence type="ECO:0000256" key="21">
    <source>
        <dbReference type="SAM" id="Phobius"/>
    </source>
</evidence>
<evidence type="ECO:0000259" key="23">
    <source>
        <dbReference type="SMART" id="SM00082"/>
    </source>
</evidence>
<feature type="transmembrane region" description="Helical" evidence="21">
    <location>
        <begin position="418"/>
        <end position="440"/>
    </location>
</feature>
<dbReference type="GO" id="GO:0005794">
    <property type="term" value="C:Golgi apparatus"/>
    <property type="evidence" value="ECO:0007669"/>
    <property type="project" value="UniProtKB-SubCell"/>
</dbReference>
<keyword evidence="6" id="KW-1003">Cell membrane</keyword>
<evidence type="ECO:0000256" key="1">
    <source>
        <dbReference type="ARBA" id="ARBA00004285"/>
    </source>
</evidence>
<evidence type="ECO:0000256" key="3">
    <source>
        <dbReference type="ARBA" id="ARBA00004609"/>
    </source>
</evidence>
<keyword evidence="9" id="KW-0433">Leucine-rich repeat</keyword>
<protein>
    <recommendedName>
        <fullName evidence="5">Monocyte differentiation antigen CD14</fullName>
    </recommendedName>
    <alternativeName>
        <fullName evidence="20">Myeloid cell-specific leucine-rich glycoprotein</fullName>
    </alternativeName>
</protein>
<sequence length="451" mass="49764">MNVAALLLLGLGLLEAEGRCFFNRTQEHCVCYNLSQESISSIIQCLPASVVEFLGGELERYIAFPISNLDPSAIGMLGSLVIRKIIFGDLLVPEILLARVLRLFSYTQVQELVFERCIFKGRGNWDEMARQDLPILSLRFHNVTSAPLTGREQDFSSLSSWLETLQELAVTGSHVTNLPCGIGRVFRALRSLDMAQNSVGDESLMLTFCKGAFPQLQVLSLQRNNLTSYHSVCESVQLLHELQHLDLSQNKLMADLSSSCQWPACLRIFNLSDTGLDKVLTPLPPSLEVLDMGCNHLHTVDISLSSLKKLFLNQNMLQASPSIRNCPMLETLHLDNNLITELPWDEVKLLGRLWDVAAAGNPYNCSCSGARGLQALARMGHLGQGWPQDYTCHSPPQYQGRLVRDVPVSVLQCNSAAVIAPVCVALALLGVAGAICLVRSRRGLARPCRRV</sequence>
<keyword evidence="18" id="KW-0395">Inflammatory response</keyword>
<dbReference type="PROSITE" id="PS51450">
    <property type="entry name" value="LRR"/>
    <property type="match status" value="1"/>
</dbReference>
<dbReference type="InterPro" id="IPR001611">
    <property type="entry name" value="Leu-rich_rpt"/>
</dbReference>
<dbReference type="GO" id="GO:0001530">
    <property type="term" value="F:lipopolysaccharide binding"/>
    <property type="evidence" value="ECO:0007669"/>
    <property type="project" value="TreeGrafter"/>
</dbReference>
<evidence type="ECO:0000256" key="8">
    <source>
        <dbReference type="ARBA" id="ARBA00022588"/>
    </source>
</evidence>
<organism evidence="24 25">
    <name type="scientific">Accipiter nisus</name>
    <name type="common">Eurasian sparrowhawk</name>
    <dbReference type="NCBI Taxonomy" id="211598"/>
    <lineage>
        <taxon>Eukaryota</taxon>
        <taxon>Metazoa</taxon>
        <taxon>Chordata</taxon>
        <taxon>Craniata</taxon>
        <taxon>Vertebrata</taxon>
        <taxon>Euteleostomi</taxon>
        <taxon>Archelosauria</taxon>
        <taxon>Archosauria</taxon>
        <taxon>Dinosauria</taxon>
        <taxon>Saurischia</taxon>
        <taxon>Theropoda</taxon>
        <taxon>Coelurosauria</taxon>
        <taxon>Aves</taxon>
        <taxon>Neognathae</taxon>
        <taxon>Neoaves</taxon>
        <taxon>Telluraves</taxon>
        <taxon>Accipitrimorphae</taxon>
        <taxon>Accipitriformes</taxon>
        <taxon>Accipitridae</taxon>
        <taxon>Accipitrinae</taxon>
        <taxon>Accipiter</taxon>
    </lineage>
</organism>
<keyword evidence="7" id="KW-0964">Secreted</keyword>
<dbReference type="InterPro" id="IPR000483">
    <property type="entry name" value="Cys-rich_flank_reg_C"/>
</dbReference>
<accession>A0A8B9MM61</accession>
<evidence type="ECO:0000256" key="4">
    <source>
        <dbReference type="ARBA" id="ARBA00004613"/>
    </source>
</evidence>
<evidence type="ECO:0000256" key="16">
    <source>
        <dbReference type="ARBA" id="ARBA00023157"/>
    </source>
</evidence>
<dbReference type="PANTHER" id="PTHR10630">
    <property type="entry name" value="MONOCYTE DIFFERENTIATION ANTIGEN CD14"/>
    <property type="match status" value="1"/>
</dbReference>
<dbReference type="AlphaFoldDB" id="A0A8B9MM61"/>
<dbReference type="GO" id="GO:0009897">
    <property type="term" value="C:external side of plasma membrane"/>
    <property type="evidence" value="ECO:0007669"/>
    <property type="project" value="TreeGrafter"/>
</dbReference>
<dbReference type="GO" id="GO:0071222">
    <property type="term" value="P:cellular response to lipopolysaccharide"/>
    <property type="evidence" value="ECO:0007669"/>
    <property type="project" value="TreeGrafter"/>
</dbReference>
<keyword evidence="15 21" id="KW-0472">Membrane</keyword>
<dbReference type="Gene3D" id="3.80.10.10">
    <property type="entry name" value="Ribonuclease Inhibitor"/>
    <property type="match status" value="2"/>
</dbReference>
<feature type="signal peptide" evidence="22">
    <location>
        <begin position="1"/>
        <end position="18"/>
    </location>
</feature>
<keyword evidence="12" id="KW-0677">Repeat</keyword>
<dbReference type="GO" id="GO:0034142">
    <property type="term" value="P:toll-like receptor 4 signaling pathway"/>
    <property type="evidence" value="ECO:0007669"/>
    <property type="project" value="TreeGrafter"/>
</dbReference>
<keyword evidence="11 22" id="KW-0732">Signal</keyword>
<evidence type="ECO:0000256" key="19">
    <source>
        <dbReference type="ARBA" id="ARBA00023288"/>
    </source>
</evidence>
<feature type="domain" description="LRRCT" evidence="23">
    <location>
        <begin position="361"/>
        <end position="414"/>
    </location>
</feature>
<evidence type="ECO:0000256" key="9">
    <source>
        <dbReference type="ARBA" id="ARBA00022614"/>
    </source>
</evidence>
<reference evidence="24" key="2">
    <citation type="submission" date="2025-09" db="UniProtKB">
        <authorList>
            <consortium name="Ensembl"/>
        </authorList>
    </citation>
    <scope>IDENTIFICATION</scope>
</reference>
<keyword evidence="17" id="KW-0325">Glycoprotein</keyword>
<evidence type="ECO:0000256" key="20">
    <source>
        <dbReference type="ARBA" id="ARBA00031013"/>
    </source>
</evidence>
<keyword evidence="16" id="KW-1015">Disulfide bond</keyword>
<evidence type="ECO:0000256" key="13">
    <source>
        <dbReference type="ARBA" id="ARBA00022859"/>
    </source>
</evidence>
<dbReference type="PANTHER" id="PTHR10630:SF3">
    <property type="entry name" value="MONOCYTE DIFFERENTIATION ANTIGEN CD14"/>
    <property type="match status" value="1"/>
</dbReference>
<evidence type="ECO:0000256" key="14">
    <source>
        <dbReference type="ARBA" id="ARBA00023034"/>
    </source>
</evidence>
<evidence type="ECO:0000256" key="15">
    <source>
        <dbReference type="ARBA" id="ARBA00023136"/>
    </source>
</evidence>
<keyword evidence="21" id="KW-0812">Transmembrane</keyword>
<name>A0A8B9MM61_9AVES</name>
<proteinExistence type="predicted"/>